<dbReference type="PROSITE" id="PS51197">
    <property type="entry name" value="HTH_RRF2_2"/>
    <property type="match status" value="1"/>
</dbReference>
<dbReference type="Pfam" id="PF02082">
    <property type="entry name" value="Rrf2"/>
    <property type="match status" value="1"/>
</dbReference>
<reference evidence="1" key="2">
    <citation type="journal article" date="2012" name="PLoS ONE">
        <title>A Deeply Branching Thermophilic Bacterium with an Ancient Acetyl-CoA Pathway Dominates a Subsurface Ecosystem.</title>
        <authorList>
            <person name="Takami H."/>
            <person name="Noguchi H."/>
            <person name="Takaki Y."/>
            <person name="Uchiyama I."/>
            <person name="Toyoda A."/>
            <person name="Nishi S."/>
            <person name="Chee G.-J."/>
            <person name="Arai W."/>
            <person name="Nunoura T."/>
            <person name="Itoh T."/>
            <person name="Hattori M."/>
            <person name="Takai K."/>
        </authorList>
    </citation>
    <scope>NUCLEOTIDE SEQUENCE</scope>
</reference>
<organism evidence="1">
    <name type="scientific">Acetithermum autotrophicum</name>
    <dbReference type="NCBI Taxonomy" id="1446466"/>
    <lineage>
        <taxon>Bacteria</taxon>
        <taxon>Candidatus Bipolaricaulota</taxon>
        <taxon>Candidatus Acetithermum</taxon>
    </lineage>
</organism>
<dbReference type="InterPro" id="IPR000944">
    <property type="entry name" value="Tscrpt_reg_Rrf2"/>
</dbReference>
<dbReference type="SUPFAM" id="SSF46785">
    <property type="entry name" value="Winged helix' DNA-binding domain"/>
    <property type="match status" value="1"/>
</dbReference>
<dbReference type="GO" id="GO:0003700">
    <property type="term" value="F:DNA-binding transcription factor activity"/>
    <property type="evidence" value="ECO:0007669"/>
    <property type="project" value="TreeGrafter"/>
</dbReference>
<evidence type="ECO:0000313" key="1">
    <source>
        <dbReference type="EMBL" id="BAL58533.1"/>
    </source>
</evidence>
<dbReference type="InterPro" id="IPR036388">
    <property type="entry name" value="WH-like_DNA-bd_sf"/>
</dbReference>
<dbReference type="InterPro" id="IPR030489">
    <property type="entry name" value="TR_Rrf2-type_CS"/>
</dbReference>
<dbReference type="Gene3D" id="1.10.10.10">
    <property type="entry name" value="Winged helix-like DNA-binding domain superfamily/Winged helix DNA-binding domain"/>
    <property type="match status" value="1"/>
</dbReference>
<gene>
    <name evidence="1" type="ORF">HGMM_OP2C083</name>
</gene>
<protein>
    <submittedName>
        <fullName evidence="1">BadM/Rrf2 family transcriptional regulator</fullName>
    </submittedName>
</protein>
<dbReference type="NCBIfam" id="TIGR00738">
    <property type="entry name" value="rrf2_super"/>
    <property type="match status" value="1"/>
</dbReference>
<accession>H5SR16</accession>
<dbReference type="AlphaFoldDB" id="H5SR16"/>
<dbReference type="PROSITE" id="PS01332">
    <property type="entry name" value="HTH_RRF2_1"/>
    <property type="match status" value="1"/>
</dbReference>
<reference evidence="1" key="1">
    <citation type="journal article" date="2005" name="Environ. Microbiol.">
        <title>Genetic and functional properties of uncultivated thermophilic crenarchaeotes from a subsurface gold mine as revealed by analysis of genome fragments.</title>
        <authorList>
            <person name="Nunoura T."/>
            <person name="Hirayama H."/>
            <person name="Takami H."/>
            <person name="Oida H."/>
            <person name="Nishi S."/>
            <person name="Shimamura S."/>
            <person name="Suzuki Y."/>
            <person name="Inagaki F."/>
            <person name="Takai K."/>
            <person name="Nealson K.H."/>
            <person name="Horikoshi K."/>
        </authorList>
    </citation>
    <scope>NUCLEOTIDE SEQUENCE</scope>
</reference>
<name>H5SR16_ACEAU</name>
<dbReference type="PANTHER" id="PTHR33221:SF15">
    <property type="entry name" value="HTH-TYPE TRANSCRIPTIONAL REGULATOR YWGB-RELATED"/>
    <property type="match status" value="1"/>
</dbReference>
<dbReference type="InterPro" id="IPR036390">
    <property type="entry name" value="WH_DNA-bd_sf"/>
</dbReference>
<sequence length="148" mass="16481">MLYSNAAEYAIRALTQLALREGESGQPRPRPVKELAEREEIPQHFLGKVFQTLVRAGILSSLRGPHGGFALARPAAQITLYEIVQAIDGTDPLERCVIGLAGCSDAHPCPHHARWKPVRDQIRQYLQGTTLADLAHAQITQQKTQRRR</sequence>
<dbReference type="GO" id="GO:0005829">
    <property type="term" value="C:cytosol"/>
    <property type="evidence" value="ECO:0007669"/>
    <property type="project" value="TreeGrafter"/>
</dbReference>
<dbReference type="PANTHER" id="PTHR33221">
    <property type="entry name" value="WINGED HELIX-TURN-HELIX TRANSCRIPTIONAL REGULATOR, RRF2 FAMILY"/>
    <property type="match status" value="1"/>
</dbReference>
<proteinExistence type="predicted"/>
<dbReference type="EMBL" id="AP011801">
    <property type="protein sequence ID" value="BAL58533.1"/>
    <property type="molecule type" value="Genomic_DNA"/>
</dbReference>